<name>A0A4Q8K171_9ARAC</name>
<reference evidence="2" key="1">
    <citation type="submission" date="2017-05" db="EMBL/GenBank/DDBJ databases">
        <authorList>
            <person name="QRISCLOUD D."/>
        </authorList>
    </citation>
    <scope>NUCLEOTIDE SEQUENCE</scope>
</reference>
<organism evidence="2">
    <name type="scientific">Liphistius thaleban</name>
    <dbReference type="NCBI Taxonomy" id="1905330"/>
    <lineage>
        <taxon>Eukaryota</taxon>
        <taxon>Metazoa</taxon>
        <taxon>Ecdysozoa</taxon>
        <taxon>Arthropoda</taxon>
        <taxon>Chelicerata</taxon>
        <taxon>Arachnida</taxon>
        <taxon>Araneae</taxon>
        <taxon>Mesothelae</taxon>
        <taxon>Liphistiidae</taxon>
        <taxon>Liphistius</taxon>
    </lineage>
</organism>
<dbReference type="EMBL" id="HAHM01000030">
    <property type="protein sequence ID" value="SNX32993.1"/>
    <property type="molecule type" value="Transcribed_RNA"/>
</dbReference>
<feature type="chain" id="PRO_5020907204" evidence="1">
    <location>
        <begin position="21"/>
        <end position="109"/>
    </location>
</feature>
<evidence type="ECO:0000313" key="2">
    <source>
        <dbReference type="EMBL" id="SNX32993.1"/>
    </source>
</evidence>
<protein>
    <submittedName>
        <fullName evidence="2">U68-Liphistoxin-Lth1a_1</fullName>
    </submittedName>
</protein>
<dbReference type="AlphaFoldDB" id="A0A4Q8K171"/>
<accession>A0A4Q8K171</accession>
<proteinExistence type="predicted"/>
<reference evidence="2" key="2">
    <citation type="submission" date="2019-05" db="EMBL/GenBank/DDBJ databases">
        <title>Unravelling the molecular evolution of spider venoms.</title>
        <authorList>
            <person name="Pineda S."/>
        </authorList>
    </citation>
    <scope>NUCLEOTIDE SEQUENCE</scope>
</reference>
<feature type="signal peptide" evidence="1">
    <location>
        <begin position="1"/>
        <end position="20"/>
    </location>
</feature>
<keyword evidence="1" id="KW-0732">Signal</keyword>
<sequence length="109" mass="12028">MEFWCFPILLTLTVVSLAWSSEDIQGYPDDDLLETYMESESYRQSSCILVGDPCEGTCDCCGWTTTCRHSKTAGEKICKEGSKIKGLNTIMKGVGAAKKANCVRKHYSG</sequence>
<evidence type="ECO:0000256" key="1">
    <source>
        <dbReference type="SAM" id="SignalP"/>
    </source>
</evidence>